<evidence type="ECO:0000313" key="2">
    <source>
        <dbReference type="EMBL" id="AQU64956.1"/>
    </source>
</evidence>
<sequence>MSWRDDARAAHRDRWALSDGALLAAARSLVFATTGTALAVTGHHLASGRPVSWPTAWLACSLLFLLALPFSRRPRSLCAVMSATGAVQALLHF</sequence>
<evidence type="ECO:0000313" key="3">
    <source>
        <dbReference type="Proteomes" id="UP000189677"/>
    </source>
</evidence>
<reference evidence="2 3" key="1">
    <citation type="submission" date="2016-11" db="EMBL/GenBank/DDBJ databases">
        <title>Complete genome sequence of Streptomyces niveus SCSIO 3406.</title>
        <authorList>
            <person name="Zhu Q."/>
            <person name="Cheng W."/>
            <person name="Song Y."/>
            <person name="Li Q."/>
            <person name="Ju J."/>
        </authorList>
    </citation>
    <scope>NUCLEOTIDE SEQUENCE [LARGE SCALE GENOMIC DNA]</scope>
    <source>
        <strain evidence="2 3">SCSIO 3406</strain>
    </source>
</reference>
<proteinExistence type="predicted"/>
<dbReference type="KEGG" id="snw:BBN63_00410"/>
<organism evidence="2 3">
    <name type="scientific">Streptomyces niveus</name>
    <name type="common">Streptomyces spheroides</name>
    <dbReference type="NCBI Taxonomy" id="193462"/>
    <lineage>
        <taxon>Bacteria</taxon>
        <taxon>Bacillati</taxon>
        <taxon>Actinomycetota</taxon>
        <taxon>Actinomycetes</taxon>
        <taxon>Kitasatosporales</taxon>
        <taxon>Streptomycetaceae</taxon>
        <taxon>Streptomyces</taxon>
    </lineage>
</organism>
<dbReference type="Proteomes" id="UP000189677">
    <property type="component" value="Chromosome"/>
</dbReference>
<accession>A0A1U9QL03</accession>
<gene>
    <name evidence="2" type="ORF">BBN63_00410</name>
</gene>
<keyword evidence="1" id="KW-1133">Transmembrane helix</keyword>
<keyword evidence="1" id="KW-0472">Membrane</keyword>
<feature type="transmembrane region" description="Helical" evidence="1">
    <location>
        <begin position="51"/>
        <end position="71"/>
    </location>
</feature>
<name>A0A1U9QL03_STRNV</name>
<dbReference type="AlphaFoldDB" id="A0A1U9QL03"/>
<feature type="transmembrane region" description="Helical" evidence="1">
    <location>
        <begin position="21"/>
        <end position="45"/>
    </location>
</feature>
<evidence type="ECO:0000256" key="1">
    <source>
        <dbReference type="SAM" id="Phobius"/>
    </source>
</evidence>
<evidence type="ECO:0008006" key="4">
    <source>
        <dbReference type="Google" id="ProtNLM"/>
    </source>
</evidence>
<protein>
    <recommendedName>
        <fullName evidence="4">Sensor histidine kinase</fullName>
    </recommendedName>
</protein>
<keyword evidence="1" id="KW-0812">Transmembrane</keyword>
<dbReference type="EMBL" id="CP018047">
    <property type="protein sequence ID" value="AQU64956.1"/>
    <property type="molecule type" value="Genomic_DNA"/>
</dbReference>
<keyword evidence="3" id="KW-1185">Reference proteome</keyword>